<dbReference type="EMBL" id="JACEZS010000001">
    <property type="protein sequence ID" value="MBA5603933.1"/>
    <property type="molecule type" value="Genomic_DNA"/>
</dbReference>
<proteinExistence type="predicted"/>
<comment type="caution">
    <text evidence="1">The sequence shown here is derived from an EMBL/GenBank/DDBJ whole genome shotgun (WGS) entry which is preliminary data.</text>
</comment>
<sequence>MLDPSSKSGCASPQAAWWHWQQQHDPAAGSSPVWDASWRRQVLFQGGADQSSAQVVTFIAQGADSGWTVTTWRWDMPDRAATRRWEQKRWDELRQALQRSADADRTVAPRSLLGLGYRNLRNRPAERLENGLVWQANNQCMRLSVADMSRESDIPLPYVREDSRLEQRAAIQVQLARSDPSQTWPAVFHLMLPILPHQRSATYAAVSRKDTQLIGHVWLPAKNEEPQQLRIETAVAAKPGSPGEAQRVSELDRELAALAALWVADHER</sequence>
<evidence type="ECO:0000313" key="1">
    <source>
        <dbReference type="EMBL" id="MBA5603933.1"/>
    </source>
</evidence>
<protein>
    <submittedName>
        <fullName evidence="1">Uncharacterized protein</fullName>
    </submittedName>
</protein>
<organism evidence="1 2">
    <name type="scientific">Rugamonas fusca</name>
    <dbReference type="NCBI Taxonomy" id="2758568"/>
    <lineage>
        <taxon>Bacteria</taxon>
        <taxon>Pseudomonadati</taxon>
        <taxon>Pseudomonadota</taxon>
        <taxon>Betaproteobacteria</taxon>
        <taxon>Burkholderiales</taxon>
        <taxon>Oxalobacteraceae</taxon>
        <taxon>Telluria group</taxon>
        <taxon>Rugamonas</taxon>
    </lineage>
</organism>
<dbReference type="Proteomes" id="UP000566711">
    <property type="component" value="Unassembled WGS sequence"/>
</dbReference>
<reference evidence="1 2" key="1">
    <citation type="submission" date="2020-07" db="EMBL/GenBank/DDBJ databases">
        <title>Novel species isolated from subtropical streams in China.</title>
        <authorList>
            <person name="Lu H."/>
        </authorList>
    </citation>
    <scope>NUCLEOTIDE SEQUENCE [LARGE SCALE GENOMIC DNA]</scope>
    <source>
        <strain evidence="1 2">FT3S</strain>
    </source>
</reference>
<keyword evidence="2" id="KW-1185">Reference proteome</keyword>
<dbReference type="AlphaFoldDB" id="A0A7W2I541"/>
<evidence type="ECO:0000313" key="2">
    <source>
        <dbReference type="Proteomes" id="UP000566711"/>
    </source>
</evidence>
<gene>
    <name evidence="1" type="ORF">H3H36_00960</name>
</gene>
<accession>A0A7W2I541</accession>
<name>A0A7W2I541_9BURK</name>
<dbReference type="RefSeq" id="WP_182213107.1">
    <property type="nucleotide sequence ID" value="NZ_JACEZS010000001.1"/>
</dbReference>